<proteinExistence type="predicted"/>
<name>A0ABW2QDS5_9BURK</name>
<dbReference type="Proteomes" id="UP001596501">
    <property type="component" value="Unassembled WGS sequence"/>
</dbReference>
<gene>
    <name evidence="2" type="ORF">ACFQPB_01935</name>
</gene>
<dbReference type="Gene3D" id="3.40.250.10">
    <property type="entry name" value="Rhodanese-like domain"/>
    <property type="match status" value="1"/>
</dbReference>
<dbReference type="InterPro" id="IPR001763">
    <property type="entry name" value="Rhodanese-like_dom"/>
</dbReference>
<dbReference type="PANTHER" id="PTHR44086">
    <property type="entry name" value="THIOSULFATE SULFURTRANSFERASE RDL2, MITOCHONDRIAL-RELATED"/>
    <property type="match status" value="1"/>
</dbReference>
<protein>
    <submittedName>
        <fullName evidence="2">Rhodanese-like domain-containing protein</fullName>
    </submittedName>
</protein>
<dbReference type="RefSeq" id="WP_382202104.1">
    <property type="nucleotide sequence ID" value="NZ_JBHTCA010000001.1"/>
</dbReference>
<dbReference type="Pfam" id="PF00581">
    <property type="entry name" value="Rhodanese"/>
    <property type="match status" value="1"/>
</dbReference>
<dbReference type="InterPro" id="IPR036873">
    <property type="entry name" value="Rhodanese-like_dom_sf"/>
</dbReference>
<feature type="domain" description="Rhodanese" evidence="1">
    <location>
        <begin position="33"/>
        <end position="131"/>
    </location>
</feature>
<accession>A0ABW2QDS5</accession>
<dbReference type="PANTHER" id="PTHR44086:SF13">
    <property type="entry name" value="THIOSULFATE SULFURTRANSFERASE PSPE"/>
    <property type="match status" value="1"/>
</dbReference>
<organism evidence="2 3">
    <name type="scientific">Hydrogenophaga atypica</name>
    <dbReference type="NCBI Taxonomy" id="249409"/>
    <lineage>
        <taxon>Bacteria</taxon>
        <taxon>Pseudomonadati</taxon>
        <taxon>Pseudomonadota</taxon>
        <taxon>Betaproteobacteria</taxon>
        <taxon>Burkholderiales</taxon>
        <taxon>Comamonadaceae</taxon>
        <taxon>Hydrogenophaga</taxon>
    </lineage>
</organism>
<dbReference type="CDD" id="cd01447">
    <property type="entry name" value="Polysulfide_ST"/>
    <property type="match status" value="1"/>
</dbReference>
<reference evidence="3" key="1">
    <citation type="journal article" date="2019" name="Int. J. Syst. Evol. Microbiol.">
        <title>The Global Catalogue of Microorganisms (GCM) 10K type strain sequencing project: providing services to taxonomists for standard genome sequencing and annotation.</title>
        <authorList>
            <consortium name="The Broad Institute Genomics Platform"/>
            <consortium name="The Broad Institute Genome Sequencing Center for Infectious Disease"/>
            <person name="Wu L."/>
            <person name="Ma J."/>
        </authorList>
    </citation>
    <scope>NUCLEOTIDE SEQUENCE [LARGE SCALE GENOMIC DNA]</scope>
    <source>
        <strain evidence="3">CGMCC 1.12371</strain>
    </source>
</reference>
<evidence type="ECO:0000313" key="3">
    <source>
        <dbReference type="Proteomes" id="UP001596501"/>
    </source>
</evidence>
<dbReference type="SUPFAM" id="SSF52821">
    <property type="entry name" value="Rhodanese/Cell cycle control phosphatase"/>
    <property type="match status" value="1"/>
</dbReference>
<sequence length="147" mass="16000">MPITKGFRALVDEATAQITTYTVAEVAERLTSGDARLQLVDIRDVRELEREGTAPSALHAPRGMLEFWVDPDSPYFKPAFGDESKEFVLFCGAGWRSALATKALRDMGMTNVAHIDGGFGAWVKAGAPTETLEQHKARTASRKTASS</sequence>
<keyword evidence="3" id="KW-1185">Reference proteome</keyword>
<evidence type="ECO:0000259" key="1">
    <source>
        <dbReference type="PROSITE" id="PS50206"/>
    </source>
</evidence>
<comment type="caution">
    <text evidence="2">The sequence shown here is derived from an EMBL/GenBank/DDBJ whole genome shotgun (WGS) entry which is preliminary data.</text>
</comment>
<dbReference type="PROSITE" id="PS50206">
    <property type="entry name" value="RHODANESE_3"/>
    <property type="match status" value="1"/>
</dbReference>
<evidence type="ECO:0000313" key="2">
    <source>
        <dbReference type="EMBL" id="MFC7407615.1"/>
    </source>
</evidence>
<dbReference type="SMART" id="SM00450">
    <property type="entry name" value="RHOD"/>
    <property type="match status" value="1"/>
</dbReference>
<dbReference type="EMBL" id="JBHTCA010000001">
    <property type="protein sequence ID" value="MFC7407615.1"/>
    <property type="molecule type" value="Genomic_DNA"/>
</dbReference>